<sequence>MSHPLASYAAVVRPVVDRLHVAVRHASRPEVQRLYAPLGLVPGLEINLLYALLEHPVPEAAVAARMVYLPFDPAAEEARGLVRRVDGCWEWTAAGRELAVGVEAAFASAAERLWSYRPSPSLPGLSAVAAALPLLGRLLEAGEESGGPVFRAFTPAREPEGASEAALLVALLEALRHHRADAHRAAWGAAGLTVAQIEAMAPGPEREAIEAETNRLDAPVYEALDAEERLLLLGSLGALGDGLRAP</sequence>
<dbReference type="OrthoDB" id="3540741at2"/>
<comment type="caution">
    <text evidence="1">The sequence shown here is derived from an EMBL/GenBank/DDBJ whole genome shotgun (WGS) entry which is preliminary data.</text>
</comment>
<name>A0A2T0UG21_9ACTN</name>
<gene>
    <name evidence="1" type="ORF">B0I28_108202</name>
</gene>
<organism evidence="1 2">
    <name type="scientific">Glycomyces artemisiae</name>
    <dbReference type="NCBI Taxonomy" id="1076443"/>
    <lineage>
        <taxon>Bacteria</taxon>
        <taxon>Bacillati</taxon>
        <taxon>Actinomycetota</taxon>
        <taxon>Actinomycetes</taxon>
        <taxon>Glycomycetales</taxon>
        <taxon>Glycomycetaceae</taxon>
        <taxon>Glycomyces</taxon>
    </lineage>
</organism>
<evidence type="ECO:0000313" key="1">
    <source>
        <dbReference type="EMBL" id="PRY56891.1"/>
    </source>
</evidence>
<dbReference type="RefSeq" id="WP_146148176.1">
    <property type="nucleotide sequence ID" value="NZ_PVTJ01000008.1"/>
</dbReference>
<evidence type="ECO:0000313" key="2">
    <source>
        <dbReference type="Proteomes" id="UP000238176"/>
    </source>
</evidence>
<protein>
    <submittedName>
        <fullName evidence="1">Uncharacterized protein</fullName>
    </submittedName>
</protein>
<dbReference type="Proteomes" id="UP000238176">
    <property type="component" value="Unassembled WGS sequence"/>
</dbReference>
<proteinExistence type="predicted"/>
<dbReference type="EMBL" id="PVTJ01000008">
    <property type="protein sequence ID" value="PRY56891.1"/>
    <property type="molecule type" value="Genomic_DNA"/>
</dbReference>
<keyword evidence="2" id="KW-1185">Reference proteome</keyword>
<reference evidence="1 2" key="1">
    <citation type="submission" date="2018-03" db="EMBL/GenBank/DDBJ databases">
        <title>Genomic Encyclopedia of Type Strains, Phase III (KMG-III): the genomes of soil and plant-associated and newly described type strains.</title>
        <authorList>
            <person name="Whitman W."/>
        </authorList>
    </citation>
    <scope>NUCLEOTIDE SEQUENCE [LARGE SCALE GENOMIC DNA]</scope>
    <source>
        <strain evidence="1 2">CGMCC 4.7067</strain>
    </source>
</reference>
<accession>A0A2T0UG21</accession>
<dbReference type="AlphaFoldDB" id="A0A2T0UG21"/>